<sequence>MRNQPVKRYDGEPLTRVDVQHAMLCYLFSDTRRVFTNPRAGPRGPATSTFVQALGEAPSSEAEKAPAAGQPPAVQVQVAQAIGGPFPTTVWPYGQSAGSARRSDEREEEFSEWKTRRTAYLEWREANYPSSITPVAEGGEHNMQWEHPGAEKLTFKELYIEALMNSSKCTKSMREKCLLDEEYAEDFSKVCLLVNVGRINTTLAFYPEMKTILRSYHPVPSLQKALIPLLSSIPLDAFTAEDADTPEEIEWGKQMQQERAAFLVRFQEEEQAKVLANGGSIEEDATNDEAKPKRQDGMHDDVEDGSGANAEEEVLDEPFSNASLARILLVHRHLREMRQGTM</sequence>
<dbReference type="Proteomes" id="UP001214603">
    <property type="component" value="Chromosome 2"/>
</dbReference>
<protein>
    <submittedName>
        <fullName evidence="2">RNA helicase</fullName>
        <ecNumber evidence="2">3.6.4.13</ecNumber>
    </submittedName>
</protein>
<dbReference type="GO" id="GO:0016787">
    <property type="term" value="F:hydrolase activity"/>
    <property type="evidence" value="ECO:0007669"/>
    <property type="project" value="UniProtKB-KW"/>
</dbReference>
<dbReference type="GO" id="GO:0031011">
    <property type="term" value="C:Ino80 complex"/>
    <property type="evidence" value="ECO:0007669"/>
    <property type="project" value="InterPro"/>
</dbReference>
<organism evidence="2 3">
    <name type="scientific">Malassezia obtusa</name>
    <dbReference type="NCBI Taxonomy" id="76774"/>
    <lineage>
        <taxon>Eukaryota</taxon>
        <taxon>Fungi</taxon>
        <taxon>Dikarya</taxon>
        <taxon>Basidiomycota</taxon>
        <taxon>Ustilaginomycotina</taxon>
        <taxon>Malasseziomycetes</taxon>
        <taxon>Malasseziales</taxon>
        <taxon>Malasseziaceae</taxon>
        <taxon>Malassezia</taxon>
    </lineage>
</organism>
<accession>A0AAF0DZU4</accession>
<keyword evidence="2" id="KW-0067">ATP-binding</keyword>
<keyword evidence="3" id="KW-1185">Reference proteome</keyword>
<evidence type="ECO:0000256" key="1">
    <source>
        <dbReference type="SAM" id="MobiDB-lite"/>
    </source>
</evidence>
<dbReference type="GO" id="GO:0003724">
    <property type="term" value="F:RNA helicase activity"/>
    <property type="evidence" value="ECO:0007669"/>
    <property type="project" value="UniProtKB-EC"/>
</dbReference>
<dbReference type="AlphaFoldDB" id="A0AAF0DZU4"/>
<dbReference type="EMBL" id="CP119935">
    <property type="protein sequence ID" value="WFD02580.1"/>
    <property type="molecule type" value="Genomic_DNA"/>
</dbReference>
<name>A0AAF0DZU4_9BASI</name>
<reference evidence="2" key="1">
    <citation type="submission" date="2023-03" db="EMBL/GenBank/DDBJ databases">
        <title>Mating type loci evolution in Malassezia.</title>
        <authorList>
            <person name="Coelho M.A."/>
        </authorList>
    </citation>
    <scope>NUCLEOTIDE SEQUENCE</scope>
    <source>
        <strain evidence="2">CBS 7876</strain>
    </source>
</reference>
<keyword evidence="2" id="KW-0547">Nucleotide-binding</keyword>
<dbReference type="InterPro" id="IPR038014">
    <property type="entry name" value="Ies1"/>
</dbReference>
<feature type="region of interest" description="Disordered" evidence="1">
    <location>
        <begin position="275"/>
        <end position="316"/>
    </location>
</feature>
<proteinExistence type="predicted"/>
<keyword evidence="2" id="KW-0347">Helicase</keyword>
<dbReference type="EC" id="3.6.4.13" evidence="2"/>
<feature type="compositionally biased region" description="Basic and acidic residues" evidence="1">
    <location>
        <begin position="288"/>
        <end position="300"/>
    </location>
</feature>
<dbReference type="PANTHER" id="PTHR37287:SF1">
    <property type="entry name" value="INO EIGHTY SUBUNIT 1"/>
    <property type="match status" value="1"/>
</dbReference>
<gene>
    <name evidence="2" type="ORF">MOBT1_001260</name>
</gene>
<dbReference type="PANTHER" id="PTHR37287">
    <property type="entry name" value="INO EIGHTY SUBUNIT 1"/>
    <property type="match status" value="1"/>
</dbReference>
<evidence type="ECO:0000313" key="3">
    <source>
        <dbReference type="Proteomes" id="UP001214603"/>
    </source>
</evidence>
<evidence type="ECO:0000313" key="2">
    <source>
        <dbReference type="EMBL" id="WFD02580.1"/>
    </source>
</evidence>
<keyword evidence="2" id="KW-0378">Hydrolase</keyword>